<sequence length="188" mass="21493">MHCEVEGFDEMLLHAVTSINNDEQTLTETQPSTTFAETDDAQVQQHQQEPTPIQETDKSSYSRRFKNLDKDTLLQIEQNQYSASAKKEHKVGTGSSERLASTVDFQTVSVDRLNSSFRQFYAEAQPQHQNITEKALKMPEEQAQEYHKNFLNNVRAAKNRHLKDIGRSIDIVRDTEFKSANSMLSAKV</sequence>
<name>A0A6J8AVH0_MYTCO</name>
<protein>
    <submittedName>
        <fullName evidence="2">Uncharacterized protein</fullName>
    </submittedName>
</protein>
<keyword evidence="3" id="KW-1185">Reference proteome</keyword>
<feature type="region of interest" description="Disordered" evidence="1">
    <location>
        <begin position="25"/>
        <end position="61"/>
    </location>
</feature>
<proteinExistence type="predicted"/>
<organism evidence="2 3">
    <name type="scientific">Mytilus coruscus</name>
    <name type="common">Sea mussel</name>
    <dbReference type="NCBI Taxonomy" id="42192"/>
    <lineage>
        <taxon>Eukaryota</taxon>
        <taxon>Metazoa</taxon>
        <taxon>Spiralia</taxon>
        <taxon>Lophotrochozoa</taxon>
        <taxon>Mollusca</taxon>
        <taxon>Bivalvia</taxon>
        <taxon>Autobranchia</taxon>
        <taxon>Pteriomorphia</taxon>
        <taxon>Mytilida</taxon>
        <taxon>Mytiloidea</taxon>
        <taxon>Mytilidae</taxon>
        <taxon>Mytilinae</taxon>
        <taxon>Mytilus</taxon>
    </lineage>
</organism>
<feature type="compositionally biased region" description="Polar residues" evidence="1">
    <location>
        <begin position="25"/>
        <end position="54"/>
    </location>
</feature>
<dbReference type="AlphaFoldDB" id="A0A6J8AVH0"/>
<reference evidence="2 3" key="1">
    <citation type="submission" date="2020-06" db="EMBL/GenBank/DDBJ databases">
        <authorList>
            <person name="Li R."/>
            <person name="Bekaert M."/>
        </authorList>
    </citation>
    <scope>NUCLEOTIDE SEQUENCE [LARGE SCALE GENOMIC DNA]</scope>
    <source>
        <strain evidence="3">wild</strain>
    </source>
</reference>
<dbReference type="EMBL" id="CACVKT020002042">
    <property type="protein sequence ID" value="CAC5374666.1"/>
    <property type="molecule type" value="Genomic_DNA"/>
</dbReference>
<evidence type="ECO:0000256" key="1">
    <source>
        <dbReference type="SAM" id="MobiDB-lite"/>
    </source>
</evidence>
<dbReference type="Proteomes" id="UP000507470">
    <property type="component" value="Unassembled WGS sequence"/>
</dbReference>
<evidence type="ECO:0000313" key="2">
    <source>
        <dbReference type="EMBL" id="CAC5374666.1"/>
    </source>
</evidence>
<evidence type="ECO:0000313" key="3">
    <source>
        <dbReference type="Proteomes" id="UP000507470"/>
    </source>
</evidence>
<accession>A0A6J8AVH0</accession>
<dbReference type="OrthoDB" id="6157485at2759"/>
<gene>
    <name evidence="2" type="ORF">MCOR_11968</name>
</gene>